<feature type="compositionally biased region" description="Basic and acidic residues" evidence="1">
    <location>
        <begin position="142"/>
        <end position="154"/>
    </location>
</feature>
<feature type="transmembrane region" description="Helical" evidence="2">
    <location>
        <begin position="40"/>
        <end position="60"/>
    </location>
</feature>
<feature type="compositionally biased region" description="Low complexity" evidence="1">
    <location>
        <begin position="292"/>
        <end position="307"/>
    </location>
</feature>
<feature type="region of interest" description="Disordered" evidence="1">
    <location>
        <begin position="1"/>
        <end position="37"/>
    </location>
</feature>
<feature type="region of interest" description="Disordered" evidence="1">
    <location>
        <begin position="443"/>
        <end position="462"/>
    </location>
</feature>
<comment type="caution">
    <text evidence="3">The sequence shown here is derived from an EMBL/GenBank/DDBJ whole genome shotgun (WGS) entry which is preliminary data.</text>
</comment>
<name>A0A1Y2I5W9_9FUNG</name>
<evidence type="ECO:0000256" key="2">
    <source>
        <dbReference type="SAM" id="Phobius"/>
    </source>
</evidence>
<feature type="region of interest" description="Disordered" evidence="1">
    <location>
        <begin position="180"/>
        <end position="212"/>
    </location>
</feature>
<feature type="region of interest" description="Disordered" evidence="1">
    <location>
        <begin position="125"/>
        <end position="162"/>
    </location>
</feature>
<feature type="compositionally biased region" description="Pro residues" evidence="1">
    <location>
        <begin position="98"/>
        <end position="107"/>
    </location>
</feature>
<accession>A0A1Y2I5W9</accession>
<organism evidence="3 4">
    <name type="scientific">Catenaria anguillulae PL171</name>
    <dbReference type="NCBI Taxonomy" id="765915"/>
    <lineage>
        <taxon>Eukaryota</taxon>
        <taxon>Fungi</taxon>
        <taxon>Fungi incertae sedis</taxon>
        <taxon>Blastocladiomycota</taxon>
        <taxon>Blastocladiomycetes</taxon>
        <taxon>Blastocladiales</taxon>
        <taxon>Catenariaceae</taxon>
        <taxon>Catenaria</taxon>
    </lineage>
</organism>
<keyword evidence="2" id="KW-0472">Membrane</keyword>
<dbReference type="EMBL" id="MCFL01000001">
    <property type="protein sequence ID" value="ORZ41694.1"/>
    <property type="molecule type" value="Genomic_DNA"/>
</dbReference>
<dbReference type="AlphaFoldDB" id="A0A1Y2I5W9"/>
<proteinExistence type="predicted"/>
<sequence length="462" mass="49168">MAPGLPLPKASASTSSPTATPPPSDDPNSGSDPPPSDPPLFIYVATALGVFLLALFLYYLRHRRRHASGSSASAAISKPPRVPSSHLAATEPYRPDPESTPPVPPIPRRFLRESSQILETHATHHAVDLLESQARAKRKSSRPADRKADFRDHYNGPPGPLLIREDRDAVLLAATMRATMSAAQREEEERKRAEKRKKKRAAAASSSAMPLAATTMAPGMELMAEKQAQADAKMKAYQERLERHEARQRAKMASSKALEPITPLLFVGEIADLIRDGPPNNKTVGAAPLSPTPSSSSTILSTMSGPSSAFPLPVSPLSPASLDDVHHASTDPWLVPLPASPLSPTSLDSGVIIDASSSGGPLSPITEEEPDLPADLDASKSIETRLQPSKADLHRRPILDPAVPPAPSTAAATARRSRASTLAKAGRAVHSMDAIMFHKVSQTTLEPSASGMGADVVRPRRQ</sequence>
<keyword evidence="4" id="KW-1185">Reference proteome</keyword>
<evidence type="ECO:0000313" key="4">
    <source>
        <dbReference type="Proteomes" id="UP000193411"/>
    </source>
</evidence>
<feature type="region of interest" description="Disordered" evidence="1">
    <location>
        <begin position="278"/>
        <end position="307"/>
    </location>
</feature>
<keyword evidence="2" id="KW-0812">Transmembrane</keyword>
<keyword evidence="2" id="KW-1133">Transmembrane helix</keyword>
<feature type="region of interest" description="Disordered" evidence="1">
    <location>
        <begin position="68"/>
        <end position="108"/>
    </location>
</feature>
<protein>
    <submittedName>
        <fullName evidence="3">Uncharacterized protein</fullName>
    </submittedName>
</protein>
<evidence type="ECO:0000256" key="1">
    <source>
        <dbReference type="SAM" id="MobiDB-lite"/>
    </source>
</evidence>
<evidence type="ECO:0000313" key="3">
    <source>
        <dbReference type="EMBL" id="ORZ41694.1"/>
    </source>
</evidence>
<gene>
    <name evidence="3" type="ORF">BCR44DRAFT_1457194</name>
</gene>
<dbReference type="Proteomes" id="UP000193411">
    <property type="component" value="Unassembled WGS sequence"/>
</dbReference>
<reference evidence="3 4" key="1">
    <citation type="submission" date="2016-07" db="EMBL/GenBank/DDBJ databases">
        <title>Pervasive Adenine N6-methylation of Active Genes in Fungi.</title>
        <authorList>
            <consortium name="DOE Joint Genome Institute"/>
            <person name="Mondo S.J."/>
            <person name="Dannebaum R.O."/>
            <person name="Kuo R.C."/>
            <person name="Labutti K."/>
            <person name="Haridas S."/>
            <person name="Kuo A."/>
            <person name="Salamov A."/>
            <person name="Ahrendt S.R."/>
            <person name="Lipzen A."/>
            <person name="Sullivan W."/>
            <person name="Andreopoulos W.B."/>
            <person name="Clum A."/>
            <person name="Lindquist E."/>
            <person name="Daum C."/>
            <person name="Ramamoorthy G.K."/>
            <person name="Gryganskyi A."/>
            <person name="Culley D."/>
            <person name="Magnuson J.K."/>
            <person name="James T.Y."/>
            <person name="O'Malley M.A."/>
            <person name="Stajich J.E."/>
            <person name="Spatafora J.W."/>
            <person name="Visel A."/>
            <person name="Grigoriev I.V."/>
        </authorList>
    </citation>
    <scope>NUCLEOTIDE SEQUENCE [LARGE SCALE GENOMIC DNA]</scope>
    <source>
        <strain evidence="3 4">PL171</strain>
    </source>
</reference>